<dbReference type="InterPro" id="IPR014748">
    <property type="entry name" value="Enoyl-CoA_hydra_C"/>
</dbReference>
<comment type="similarity">
    <text evidence="5">Belongs to the 3-hydroxyacyl-CoA dehydrogenase family.</text>
</comment>
<evidence type="ECO:0000256" key="4">
    <source>
        <dbReference type="ARBA" id="ARBA00005254"/>
    </source>
</evidence>
<sequence>MFVFKAAVVGAGTMGGEIAQVIAAAGIPVVLKDIDRKFVDVGLERAREVTAGAQARLVEKEKITQEQADAAVQEILGRITGTTSYDGFGDVDLVIEAVPERMEIKQAVFADLDTVTPGHAILATNTSSLSITEIADATGRPEQVCGFHFFYPASVMPLIEIVEGDETSPETLTAAINFAQAIRKQPIACADAPGFVVNRILTSGLSEIFRAQEERGLSIKQIDEGVGARNVAPMGPFFLIDLLGLDTVLHVGEHLLESYGPERFYVHEGMRRLVADRQLGAKTGGAGFYKDGEPQIAGDADADADELAELYILKMLIEACLVLEERVAQTRAIDLGLMAGAGLDPRRGIMPPLLRADVEGLDATLERLQAAEERHGDRFAPPAILKRLVAQGRLGQKSGQGFFPWPRPDEGFAEGPVQLETRGDVAIAWLNNPPANSLSPAVIEALSRTWERVKGSGVRALVIASGNPLLFCAGADIKAFTTLDEKSGRAMLDQIHGLFRDMERSGIATIAAVNAIAYGGGCELAMACDVRIAAESALFGQPEINLGIVPGFGGTQRLPRLVGASKALEMNLTGDAITGEEAFEFGLAAAVVPDHELLDTALAWARRLAGQAPLAVAQIKRVSAAADLDAGLAAERAAFIDVFVTEDAREGIGAFLGKRQPTWRGK</sequence>
<dbReference type="GO" id="GO:0003857">
    <property type="term" value="F:(3S)-3-hydroxyacyl-CoA dehydrogenase (NAD+) activity"/>
    <property type="evidence" value="ECO:0007669"/>
    <property type="project" value="UniProtKB-EC"/>
</dbReference>
<dbReference type="InterPro" id="IPR036291">
    <property type="entry name" value="NAD(P)-bd_dom_sf"/>
</dbReference>
<comment type="similarity">
    <text evidence="4">Belongs to the enoyl-CoA hydratase/isomerase family.</text>
</comment>
<dbReference type="Pfam" id="PF00378">
    <property type="entry name" value="ECH_1"/>
    <property type="match status" value="1"/>
</dbReference>
<keyword evidence="8" id="KW-0442">Lipid degradation</keyword>
<keyword evidence="7" id="KW-0276">Fatty acid metabolism</keyword>
<dbReference type="Gene3D" id="1.10.1040.10">
    <property type="entry name" value="N-(1-d-carboxylethyl)-l-norvaline Dehydrogenase, domain 2"/>
    <property type="match status" value="2"/>
</dbReference>
<comment type="pathway">
    <text evidence="3">Lipid metabolism; butanoate metabolism.</text>
</comment>
<dbReference type="InterPro" id="IPR006108">
    <property type="entry name" value="3HC_DH_C"/>
</dbReference>
<accession>A0A9E6Y1Z3</accession>
<evidence type="ECO:0000256" key="5">
    <source>
        <dbReference type="ARBA" id="ARBA00009463"/>
    </source>
</evidence>
<proteinExistence type="inferred from homology"/>
<evidence type="ECO:0000313" key="21">
    <source>
        <dbReference type="EMBL" id="UGS37956.1"/>
    </source>
</evidence>
<evidence type="ECO:0000256" key="3">
    <source>
        <dbReference type="ARBA" id="ARBA00005086"/>
    </source>
</evidence>
<evidence type="ECO:0000256" key="7">
    <source>
        <dbReference type="ARBA" id="ARBA00022832"/>
    </source>
</evidence>
<dbReference type="GO" id="GO:0070403">
    <property type="term" value="F:NAD+ binding"/>
    <property type="evidence" value="ECO:0007669"/>
    <property type="project" value="InterPro"/>
</dbReference>
<dbReference type="InterPro" id="IPR001753">
    <property type="entry name" value="Enoyl-CoA_hydra/iso"/>
</dbReference>
<keyword evidence="11" id="KW-0443">Lipid metabolism</keyword>
<dbReference type="SUPFAM" id="SSF48179">
    <property type="entry name" value="6-phosphogluconate dehydrogenase C-terminal domain-like"/>
    <property type="match status" value="2"/>
</dbReference>
<evidence type="ECO:0000256" key="6">
    <source>
        <dbReference type="ARBA" id="ARBA00011245"/>
    </source>
</evidence>
<keyword evidence="22" id="KW-1185">Reference proteome</keyword>
<comment type="pathway">
    <text evidence="2">Lipid metabolism; fatty acid beta-oxidation.</text>
</comment>
<dbReference type="Pfam" id="PF02737">
    <property type="entry name" value="3HCDH_N"/>
    <property type="match status" value="1"/>
</dbReference>
<dbReference type="InterPro" id="IPR013328">
    <property type="entry name" value="6PGD_dom2"/>
</dbReference>
<evidence type="ECO:0000259" key="20">
    <source>
        <dbReference type="Pfam" id="PF02737"/>
    </source>
</evidence>
<evidence type="ECO:0000256" key="1">
    <source>
        <dbReference type="ARBA" id="ARBA00004275"/>
    </source>
</evidence>
<feature type="domain" description="3-hydroxyacyl-CoA dehydrogenase NAD binding" evidence="20">
    <location>
        <begin position="5"/>
        <end position="191"/>
    </location>
</feature>
<name>A0A9E6Y1Z3_9ACTN</name>
<dbReference type="InterPro" id="IPR029045">
    <property type="entry name" value="ClpP/crotonase-like_dom_sf"/>
</dbReference>
<keyword evidence="13 21" id="KW-0413">Isomerase</keyword>
<dbReference type="FunFam" id="1.10.12.10:FF:000001">
    <property type="entry name" value="Probable enoyl-CoA hydratase, mitochondrial"/>
    <property type="match status" value="1"/>
</dbReference>
<comment type="catalytic activity">
    <reaction evidence="18">
        <text>a (3S)-3-hydroxyacyl-CoA + NAD(+) = a 3-oxoacyl-CoA + NADH + H(+)</text>
        <dbReference type="Rhea" id="RHEA:22432"/>
        <dbReference type="ChEBI" id="CHEBI:15378"/>
        <dbReference type="ChEBI" id="CHEBI:57318"/>
        <dbReference type="ChEBI" id="CHEBI:57540"/>
        <dbReference type="ChEBI" id="CHEBI:57945"/>
        <dbReference type="ChEBI" id="CHEBI:90726"/>
        <dbReference type="EC" id="1.1.1.35"/>
    </reaction>
</comment>
<keyword evidence="12" id="KW-0576">Peroxisome</keyword>
<comment type="subunit">
    <text evidence="6">Monomer.</text>
</comment>
<evidence type="ECO:0000256" key="17">
    <source>
        <dbReference type="ARBA" id="ARBA00023717"/>
    </source>
</evidence>
<gene>
    <name evidence="21" type="primary">fadB</name>
    <name evidence="21" type="ORF">DSM104329_04378</name>
</gene>
<dbReference type="AlphaFoldDB" id="A0A9E6Y1Z3"/>
<dbReference type="EMBL" id="CP087164">
    <property type="protein sequence ID" value="UGS37956.1"/>
    <property type="molecule type" value="Genomic_DNA"/>
</dbReference>
<comment type="subcellular location">
    <subcellularLocation>
        <location evidence="1">Peroxisome</location>
    </subcellularLocation>
</comment>
<dbReference type="Pfam" id="PF00725">
    <property type="entry name" value="3HCDH"/>
    <property type="match status" value="2"/>
</dbReference>
<dbReference type="GO" id="GO:0006635">
    <property type="term" value="P:fatty acid beta-oxidation"/>
    <property type="evidence" value="ECO:0007669"/>
    <property type="project" value="TreeGrafter"/>
</dbReference>
<feature type="domain" description="3-hydroxyacyl-CoA dehydrogenase C-terminal" evidence="19">
    <location>
        <begin position="313"/>
        <end position="403"/>
    </location>
</feature>
<evidence type="ECO:0000259" key="19">
    <source>
        <dbReference type="Pfam" id="PF00725"/>
    </source>
</evidence>
<dbReference type="FunFam" id="3.90.226.10:FF:000009">
    <property type="entry name" value="Carnitinyl-CoA dehydratase"/>
    <property type="match status" value="1"/>
</dbReference>
<dbReference type="SUPFAM" id="SSF52096">
    <property type="entry name" value="ClpP/crotonase"/>
    <property type="match status" value="1"/>
</dbReference>
<dbReference type="Gene3D" id="3.90.226.10">
    <property type="entry name" value="2-enoyl-CoA Hydratase, Chain A, domain 1"/>
    <property type="match status" value="1"/>
</dbReference>
<dbReference type="Gene3D" id="3.40.50.720">
    <property type="entry name" value="NAD(P)-binding Rossmann-like Domain"/>
    <property type="match status" value="1"/>
</dbReference>
<evidence type="ECO:0000256" key="2">
    <source>
        <dbReference type="ARBA" id="ARBA00005005"/>
    </source>
</evidence>
<evidence type="ECO:0000256" key="15">
    <source>
        <dbReference type="ARBA" id="ARBA00023268"/>
    </source>
</evidence>
<evidence type="ECO:0000313" key="22">
    <source>
        <dbReference type="Proteomes" id="UP001162834"/>
    </source>
</evidence>
<protein>
    <submittedName>
        <fullName evidence="21">Fatty acid oxidation complex subunit alpha</fullName>
        <ecNumber evidence="21">5.3.3.8</ecNumber>
    </submittedName>
</protein>
<keyword evidence="10" id="KW-0520">NAD</keyword>
<organism evidence="21 22">
    <name type="scientific">Capillimicrobium parvum</name>
    <dbReference type="NCBI Taxonomy" id="2884022"/>
    <lineage>
        <taxon>Bacteria</taxon>
        <taxon>Bacillati</taxon>
        <taxon>Actinomycetota</taxon>
        <taxon>Thermoleophilia</taxon>
        <taxon>Solirubrobacterales</taxon>
        <taxon>Capillimicrobiaceae</taxon>
        <taxon>Capillimicrobium</taxon>
    </lineage>
</organism>
<evidence type="ECO:0000256" key="8">
    <source>
        <dbReference type="ARBA" id="ARBA00022963"/>
    </source>
</evidence>
<dbReference type="RefSeq" id="WP_259311994.1">
    <property type="nucleotide sequence ID" value="NZ_CP087164.1"/>
</dbReference>
<evidence type="ECO:0000256" key="9">
    <source>
        <dbReference type="ARBA" id="ARBA00023002"/>
    </source>
</evidence>
<reference evidence="21" key="1">
    <citation type="journal article" date="2022" name="Int. J. Syst. Evol. Microbiol.">
        <title>Pseudomonas aegrilactucae sp. nov. and Pseudomonas morbosilactucae sp. nov., pathogens causing bacterial rot of lettuce in Japan.</title>
        <authorList>
            <person name="Sawada H."/>
            <person name="Fujikawa T."/>
            <person name="Satou M."/>
        </authorList>
    </citation>
    <scope>NUCLEOTIDE SEQUENCE</scope>
    <source>
        <strain evidence="21">0166_1</strain>
    </source>
</reference>
<dbReference type="Proteomes" id="UP001162834">
    <property type="component" value="Chromosome"/>
</dbReference>
<dbReference type="CDD" id="cd06558">
    <property type="entry name" value="crotonase-like"/>
    <property type="match status" value="1"/>
</dbReference>
<evidence type="ECO:0000256" key="11">
    <source>
        <dbReference type="ARBA" id="ARBA00023098"/>
    </source>
</evidence>
<evidence type="ECO:0000256" key="13">
    <source>
        <dbReference type="ARBA" id="ARBA00023235"/>
    </source>
</evidence>
<keyword evidence="9" id="KW-0560">Oxidoreductase</keyword>
<dbReference type="GO" id="GO:0004165">
    <property type="term" value="F:delta(3)-delta(2)-enoyl-CoA isomerase activity"/>
    <property type="evidence" value="ECO:0007669"/>
    <property type="project" value="UniProtKB-EC"/>
</dbReference>
<dbReference type="InterPro" id="IPR006176">
    <property type="entry name" value="3-OHacyl-CoA_DH_NAD-bd"/>
</dbReference>
<keyword evidence="14" id="KW-0456">Lyase</keyword>
<feature type="domain" description="3-hydroxyacyl-CoA dehydrogenase C-terminal" evidence="19">
    <location>
        <begin position="194"/>
        <end position="290"/>
    </location>
</feature>
<comment type="catalytic activity">
    <reaction evidence="16">
        <text>a (3S)-3-hydroxyacyl-CoA = a (2E)-enoyl-CoA + H2O</text>
        <dbReference type="Rhea" id="RHEA:16105"/>
        <dbReference type="ChEBI" id="CHEBI:15377"/>
        <dbReference type="ChEBI" id="CHEBI:57318"/>
        <dbReference type="ChEBI" id="CHEBI:58856"/>
        <dbReference type="EC" id="4.2.1.17"/>
    </reaction>
</comment>
<dbReference type="PANTHER" id="PTHR23309">
    <property type="entry name" value="3-HYDROXYACYL-COA DEHYROGENASE"/>
    <property type="match status" value="1"/>
</dbReference>
<evidence type="ECO:0000256" key="16">
    <source>
        <dbReference type="ARBA" id="ARBA00023709"/>
    </source>
</evidence>
<dbReference type="SUPFAM" id="SSF51735">
    <property type="entry name" value="NAD(P)-binding Rossmann-fold domains"/>
    <property type="match status" value="1"/>
</dbReference>
<dbReference type="FunFam" id="3.40.50.720:FF:000009">
    <property type="entry name" value="Fatty oxidation complex, alpha subunit"/>
    <property type="match status" value="1"/>
</dbReference>
<dbReference type="PANTHER" id="PTHR23309:SF49">
    <property type="entry name" value="PEROXISOMAL BIFUNCTIONAL ENZYME"/>
    <property type="match status" value="1"/>
</dbReference>
<keyword evidence="15" id="KW-0511">Multifunctional enzyme</keyword>
<dbReference type="EC" id="5.3.3.8" evidence="21"/>
<evidence type="ECO:0000256" key="14">
    <source>
        <dbReference type="ARBA" id="ARBA00023239"/>
    </source>
</evidence>
<evidence type="ECO:0000256" key="18">
    <source>
        <dbReference type="ARBA" id="ARBA00049556"/>
    </source>
</evidence>
<evidence type="ECO:0000256" key="10">
    <source>
        <dbReference type="ARBA" id="ARBA00023027"/>
    </source>
</evidence>
<evidence type="ECO:0000256" key="12">
    <source>
        <dbReference type="ARBA" id="ARBA00023140"/>
    </source>
</evidence>
<dbReference type="GO" id="GO:0004300">
    <property type="term" value="F:enoyl-CoA hydratase activity"/>
    <property type="evidence" value="ECO:0007669"/>
    <property type="project" value="UniProtKB-EC"/>
</dbReference>
<dbReference type="InterPro" id="IPR008927">
    <property type="entry name" value="6-PGluconate_DH-like_C_sf"/>
</dbReference>
<dbReference type="Gene3D" id="1.10.12.10">
    <property type="entry name" value="Lyase 2-enoyl-coa Hydratase, Chain A, domain 2"/>
    <property type="match status" value="1"/>
</dbReference>
<dbReference type="KEGG" id="sbae:DSM104329_04378"/>
<comment type="catalytic activity">
    <reaction evidence="17">
        <text>a 4-saturated-(3S)-3-hydroxyacyl-CoA = a (3E)-enoyl-CoA + H2O</text>
        <dbReference type="Rhea" id="RHEA:20724"/>
        <dbReference type="ChEBI" id="CHEBI:15377"/>
        <dbReference type="ChEBI" id="CHEBI:58521"/>
        <dbReference type="ChEBI" id="CHEBI:137480"/>
        <dbReference type="EC" id="4.2.1.17"/>
    </reaction>
</comment>